<dbReference type="STRING" id="71784.A0A1Y2AJU9"/>
<sequence>MAAVAPPPAALPAGPVNTSSTRPSPHAESSNVERKASGGGENSGTTVRVQEASPIEDKKSDGAKSPTRTAPSDTLKRPSIRPNNVSSKFDLEPNVFEQSFSKSSNSAESDRTTPPRGGDATAIKHNALPPLSSLTSPAAADPSQFPWLANQSLRTGPLSPAMLAGPQGHHHQNGSTSRNGNDAGEAPAFDGTTFRTGFTPGTGSGFTPGYSSLMNGASFSQLPMPSPNTAAFLNMVTNSTPIGEGSEAQNGQQQSHEPPQTLHPPSAIPPHMQPHHGLSHISEHPAVPQETITPNTLSALTGVYNEMNRNQPPPPHQAPYFQPGLHPPVGPPMPPQMGGPVDYAQQSANAASQAANGLFLLSQAHQELSKREEEGRGTTPLMGKKTSVGAAPPGSGRPPNANVNSSGQKRKSDAGSAKPPAKRGKKSSIGSLTKDESTSPMFGDSDDDDDDEKPNPSGKPETEEEKRKNFLERNRQAALKCRQRKKAWLNELQSKVEHLTVENERLQQTIAGLHDEVGRLSGMLMQHRDCNLGVPTGYGRPIR</sequence>
<feature type="region of interest" description="Disordered" evidence="7">
    <location>
        <begin position="239"/>
        <end position="278"/>
    </location>
</feature>
<dbReference type="InterPro" id="IPR021755">
    <property type="entry name" value="TF_Aft1_HRA"/>
</dbReference>
<dbReference type="FunCoup" id="A0A1Y2AJU9">
    <property type="interactions" value="53"/>
</dbReference>
<feature type="compositionally biased region" description="Polar residues" evidence="7">
    <location>
        <begin position="16"/>
        <end position="30"/>
    </location>
</feature>
<evidence type="ECO:0000256" key="1">
    <source>
        <dbReference type="ARBA" id="ARBA00004123"/>
    </source>
</evidence>
<dbReference type="Pfam" id="PF00170">
    <property type="entry name" value="bZIP_1"/>
    <property type="match status" value="1"/>
</dbReference>
<evidence type="ECO:0000256" key="2">
    <source>
        <dbReference type="ARBA" id="ARBA00023015"/>
    </source>
</evidence>
<evidence type="ECO:0000256" key="3">
    <source>
        <dbReference type="ARBA" id="ARBA00023125"/>
    </source>
</evidence>
<evidence type="ECO:0000256" key="4">
    <source>
        <dbReference type="ARBA" id="ARBA00023163"/>
    </source>
</evidence>
<feature type="compositionally biased region" description="Polar residues" evidence="7">
    <location>
        <begin position="96"/>
        <end position="107"/>
    </location>
</feature>
<dbReference type="Gene3D" id="1.20.5.170">
    <property type="match status" value="1"/>
</dbReference>
<evidence type="ECO:0000313" key="10">
    <source>
        <dbReference type="Proteomes" id="UP000193986"/>
    </source>
</evidence>
<dbReference type="OrthoDB" id="295274at2759"/>
<evidence type="ECO:0000256" key="7">
    <source>
        <dbReference type="SAM" id="MobiDB-lite"/>
    </source>
</evidence>
<dbReference type="SUPFAM" id="SSF57959">
    <property type="entry name" value="Leucine zipper domain"/>
    <property type="match status" value="1"/>
</dbReference>
<reference evidence="9 10" key="1">
    <citation type="submission" date="2016-07" db="EMBL/GenBank/DDBJ databases">
        <title>Pervasive Adenine N6-methylation of Active Genes in Fungi.</title>
        <authorList>
            <consortium name="DOE Joint Genome Institute"/>
            <person name="Mondo S.J."/>
            <person name="Dannebaum R.O."/>
            <person name="Kuo R.C."/>
            <person name="Labutti K."/>
            <person name="Haridas S."/>
            <person name="Kuo A."/>
            <person name="Salamov A."/>
            <person name="Ahrendt S.R."/>
            <person name="Lipzen A."/>
            <person name="Sullivan W."/>
            <person name="Andreopoulos W.B."/>
            <person name="Clum A."/>
            <person name="Lindquist E."/>
            <person name="Daum C."/>
            <person name="Ramamoorthy G.K."/>
            <person name="Gryganskyi A."/>
            <person name="Culley D."/>
            <person name="Magnuson J.K."/>
            <person name="James T.Y."/>
            <person name="O'Malley M.A."/>
            <person name="Stajich J.E."/>
            <person name="Spatafora J.W."/>
            <person name="Visel A."/>
            <person name="Grigoriev I.V."/>
        </authorList>
    </citation>
    <scope>NUCLEOTIDE SEQUENCE [LARGE SCALE GENOMIC DNA]</scope>
    <source>
        <strain evidence="9 10">68-887.2</strain>
    </source>
</reference>
<feature type="region of interest" description="Disordered" evidence="7">
    <location>
        <begin position="1"/>
        <end position="203"/>
    </location>
</feature>
<feature type="coiled-coil region" evidence="6">
    <location>
        <begin position="489"/>
        <end position="516"/>
    </location>
</feature>
<evidence type="ECO:0000313" key="9">
    <source>
        <dbReference type="EMBL" id="ORY22580.1"/>
    </source>
</evidence>
<evidence type="ECO:0000259" key="8">
    <source>
        <dbReference type="PROSITE" id="PS50217"/>
    </source>
</evidence>
<evidence type="ECO:0000256" key="5">
    <source>
        <dbReference type="ARBA" id="ARBA00023242"/>
    </source>
</evidence>
<organism evidence="9 10">
    <name type="scientific">Naematelia encephala</name>
    <dbReference type="NCBI Taxonomy" id="71784"/>
    <lineage>
        <taxon>Eukaryota</taxon>
        <taxon>Fungi</taxon>
        <taxon>Dikarya</taxon>
        <taxon>Basidiomycota</taxon>
        <taxon>Agaricomycotina</taxon>
        <taxon>Tremellomycetes</taxon>
        <taxon>Tremellales</taxon>
        <taxon>Naemateliaceae</taxon>
        <taxon>Naematelia</taxon>
    </lineage>
</organism>
<name>A0A1Y2AJU9_9TREE</name>
<comment type="subcellular location">
    <subcellularLocation>
        <location evidence="1">Nucleus</location>
    </subcellularLocation>
</comment>
<dbReference type="Proteomes" id="UP000193986">
    <property type="component" value="Unassembled WGS sequence"/>
</dbReference>
<feature type="compositionally biased region" description="Low complexity" evidence="7">
    <location>
        <begin position="338"/>
        <end position="356"/>
    </location>
</feature>
<feature type="region of interest" description="Disordered" evidence="7">
    <location>
        <begin position="325"/>
        <end position="470"/>
    </location>
</feature>
<dbReference type="CDD" id="cd14687">
    <property type="entry name" value="bZIP_ATF2"/>
    <property type="match status" value="1"/>
</dbReference>
<protein>
    <submittedName>
        <fullName evidence="9">Aft1 HRA domain-domain-containing protein</fullName>
    </submittedName>
</protein>
<feature type="compositionally biased region" description="Basic and acidic residues" evidence="7">
    <location>
        <begin position="367"/>
        <end position="376"/>
    </location>
</feature>
<dbReference type="GO" id="GO:0003677">
    <property type="term" value="F:DNA binding"/>
    <property type="evidence" value="ECO:0007669"/>
    <property type="project" value="UniProtKB-KW"/>
</dbReference>
<feature type="compositionally biased region" description="Pro residues" evidence="7">
    <location>
        <begin position="1"/>
        <end position="10"/>
    </location>
</feature>
<feature type="compositionally biased region" description="Pro residues" evidence="7">
    <location>
        <begin position="325"/>
        <end position="337"/>
    </location>
</feature>
<dbReference type="PANTHER" id="PTHR19304">
    <property type="entry name" value="CYCLIC-AMP RESPONSE ELEMENT BINDING PROTEIN"/>
    <property type="match status" value="1"/>
</dbReference>
<dbReference type="InterPro" id="IPR004827">
    <property type="entry name" value="bZIP"/>
</dbReference>
<feature type="compositionally biased region" description="Polar residues" evidence="7">
    <location>
        <begin position="239"/>
        <end position="258"/>
    </location>
</feature>
<keyword evidence="5" id="KW-0539">Nucleus</keyword>
<dbReference type="GO" id="GO:0005634">
    <property type="term" value="C:nucleus"/>
    <property type="evidence" value="ECO:0007669"/>
    <property type="project" value="UniProtKB-SubCell"/>
</dbReference>
<feature type="compositionally biased region" description="Basic and acidic residues" evidence="7">
    <location>
        <begin position="460"/>
        <end position="470"/>
    </location>
</feature>
<keyword evidence="2" id="KW-0805">Transcription regulation</keyword>
<gene>
    <name evidence="9" type="ORF">BCR39DRAFT_567050</name>
</gene>
<dbReference type="EMBL" id="MCFC01000091">
    <property type="protein sequence ID" value="ORY22580.1"/>
    <property type="molecule type" value="Genomic_DNA"/>
</dbReference>
<accession>A0A1Y2AJU9</accession>
<dbReference type="InParanoid" id="A0A1Y2AJU9"/>
<dbReference type="FunFam" id="1.20.5.170:FF:000053">
    <property type="entry name" value="BZIP transcription factor AtfA"/>
    <property type="match status" value="1"/>
</dbReference>
<dbReference type="AlphaFoldDB" id="A0A1Y2AJU9"/>
<proteinExistence type="predicted"/>
<keyword evidence="4" id="KW-0804">Transcription</keyword>
<dbReference type="InterPro" id="IPR046347">
    <property type="entry name" value="bZIP_sf"/>
</dbReference>
<dbReference type="Pfam" id="PF11786">
    <property type="entry name" value="Aft1_HRA"/>
    <property type="match status" value="1"/>
</dbReference>
<dbReference type="InterPro" id="IPR051027">
    <property type="entry name" value="bZIP_transcription_factors"/>
</dbReference>
<keyword evidence="10" id="KW-1185">Reference proteome</keyword>
<keyword evidence="6" id="KW-0175">Coiled coil</keyword>
<evidence type="ECO:0000256" key="6">
    <source>
        <dbReference type="SAM" id="Coils"/>
    </source>
</evidence>
<dbReference type="GO" id="GO:0003700">
    <property type="term" value="F:DNA-binding transcription factor activity"/>
    <property type="evidence" value="ECO:0007669"/>
    <property type="project" value="InterPro"/>
</dbReference>
<comment type="caution">
    <text evidence="9">The sequence shown here is derived from an EMBL/GenBank/DDBJ whole genome shotgun (WGS) entry which is preliminary data.</text>
</comment>
<keyword evidence="3" id="KW-0238">DNA-binding</keyword>
<feature type="domain" description="BZIP" evidence="8">
    <location>
        <begin position="464"/>
        <end position="527"/>
    </location>
</feature>
<dbReference type="SMART" id="SM00338">
    <property type="entry name" value="BRLZ"/>
    <property type="match status" value="1"/>
</dbReference>
<dbReference type="PROSITE" id="PS50217">
    <property type="entry name" value="BZIP"/>
    <property type="match status" value="1"/>
</dbReference>